<evidence type="ECO:0000313" key="3">
    <source>
        <dbReference type="Proteomes" id="UP001347796"/>
    </source>
</evidence>
<proteinExistence type="predicted"/>
<evidence type="ECO:0000256" key="1">
    <source>
        <dbReference type="SAM" id="MobiDB-lite"/>
    </source>
</evidence>
<dbReference type="PANTHER" id="PTHR37445">
    <property type="entry name" value="PROTEIN CBG24663"/>
    <property type="match status" value="1"/>
</dbReference>
<organism evidence="2 3">
    <name type="scientific">Patella caerulea</name>
    <name type="common">Rayed Mediterranean limpet</name>
    <dbReference type="NCBI Taxonomy" id="87958"/>
    <lineage>
        <taxon>Eukaryota</taxon>
        <taxon>Metazoa</taxon>
        <taxon>Spiralia</taxon>
        <taxon>Lophotrochozoa</taxon>
        <taxon>Mollusca</taxon>
        <taxon>Gastropoda</taxon>
        <taxon>Patellogastropoda</taxon>
        <taxon>Patelloidea</taxon>
        <taxon>Patellidae</taxon>
        <taxon>Patella</taxon>
    </lineage>
</organism>
<dbReference type="PANTHER" id="PTHR37445:SF3">
    <property type="entry name" value="ZINC FINGER PHD-TYPE DOMAIN-CONTAINING PROTEIN"/>
    <property type="match status" value="1"/>
</dbReference>
<dbReference type="Proteomes" id="UP001347796">
    <property type="component" value="Unassembled WGS sequence"/>
</dbReference>
<reference evidence="2 3" key="1">
    <citation type="submission" date="2024-01" db="EMBL/GenBank/DDBJ databases">
        <title>The genome of the rayed Mediterranean limpet Patella caerulea (Linnaeus, 1758).</title>
        <authorList>
            <person name="Anh-Thu Weber A."/>
            <person name="Halstead-Nussloch G."/>
        </authorList>
    </citation>
    <scope>NUCLEOTIDE SEQUENCE [LARGE SCALE GENOMIC DNA]</scope>
    <source>
        <strain evidence="2">AATW-2023a</strain>
        <tissue evidence="2">Whole specimen</tissue>
    </source>
</reference>
<name>A0AAN8J8C1_PATCE</name>
<evidence type="ECO:0000313" key="2">
    <source>
        <dbReference type="EMBL" id="KAK6172516.1"/>
    </source>
</evidence>
<sequence length="247" mass="28566">MKIEKEIADRCKEYFSKYEDRLNNIELELSKKADLKEIKEVKEMLEINKINQAQGGDEGTMAVNEQIAEFRESESRKNNIIIFGISESKEAQAEHRKTEDAGAIRDLCNIMTADPNSVKSVIRLGKRSIDSEQKSKEETELEDSMEGDTEKKKKFNARPIKVVFADEKVKSKFMQNLRNLSTEGEKYKKISIAHDMTIKERDMNKEKIQEAKTKNEDPNLGEFKYVVTGPPWERKVVKVKTKRKQEG</sequence>
<dbReference type="AlphaFoldDB" id="A0AAN8J8C1"/>
<accession>A0AAN8J8C1</accession>
<feature type="region of interest" description="Disordered" evidence="1">
    <location>
        <begin position="130"/>
        <end position="152"/>
    </location>
</feature>
<keyword evidence="3" id="KW-1185">Reference proteome</keyword>
<protein>
    <submittedName>
        <fullName evidence="2">Uncharacterized protein</fullName>
    </submittedName>
</protein>
<comment type="caution">
    <text evidence="2">The sequence shown here is derived from an EMBL/GenBank/DDBJ whole genome shotgun (WGS) entry which is preliminary data.</text>
</comment>
<gene>
    <name evidence="2" type="ORF">SNE40_016152</name>
</gene>
<dbReference type="EMBL" id="JAZGQO010000011">
    <property type="protein sequence ID" value="KAK6172516.1"/>
    <property type="molecule type" value="Genomic_DNA"/>
</dbReference>